<sequence>MTPLRMLPLLSALLLPGLALAQSPAESSFGFEPKNIWINPGFYSAHFDSGKGLENANPGLGFEYPLNDTYRITAGTFHNSNRRQSHYVGLYILPFEFYGVKFGAVVGGFDGYPDYRNGNWFPAIIPTAAIEGKNWGLNIAYVPTVKNRLYGAISFQLKYRFGTHE</sequence>
<name>A0A9X8GX76_9BURK</name>
<comment type="caution">
    <text evidence="2">The sequence shown here is derived from an EMBL/GenBank/DDBJ whole genome shotgun (WGS) entry which is preliminary data.</text>
</comment>
<keyword evidence="3" id="KW-1185">Reference proteome</keyword>
<dbReference type="Proteomes" id="UP000265619">
    <property type="component" value="Unassembled WGS sequence"/>
</dbReference>
<reference evidence="2 3" key="1">
    <citation type="submission" date="2018-09" db="EMBL/GenBank/DDBJ databases">
        <title>Acidovorax cavernicola nov. sp. isolated from Gruta de las Maravillas (Aracena, Spain).</title>
        <authorList>
            <person name="Jurado V."/>
            <person name="Gutierrez-Patricio S."/>
            <person name="Gonzalez-Pimentel J.L."/>
            <person name="Miller A.Z."/>
            <person name="Laiz L."/>
            <person name="Saiz-Jimenez C."/>
        </authorList>
    </citation>
    <scope>NUCLEOTIDE SEQUENCE [LARGE SCALE GENOMIC DNA]</scope>
    <source>
        <strain evidence="2 3">1011MAR4D40.2</strain>
    </source>
</reference>
<feature type="signal peptide" evidence="1">
    <location>
        <begin position="1"/>
        <end position="21"/>
    </location>
</feature>
<evidence type="ECO:0000256" key="1">
    <source>
        <dbReference type="SAM" id="SignalP"/>
    </source>
</evidence>
<keyword evidence="1" id="KW-0732">Signal</keyword>
<dbReference type="EMBL" id="QXMN01000003">
    <property type="protein sequence ID" value="RIX84068.1"/>
    <property type="molecule type" value="Genomic_DNA"/>
</dbReference>
<proteinExistence type="predicted"/>
<dbReference type="Gene3D" id="2.40.160.20">
    <property type="match status" value="1"/>
</dbReference>
<dbReference type="AlphaFoldDB" id="A0A9X8GX76"/>
<organism evidence="2 3">
    <name type="scientific">Acidovorax cavernicola</name>
    <dbReference type="NCBI Taxonomy" id="1675792"/>
    <lineage>
        <taxon>Bacteria</taxon>
        <taxon>Pseudomonadati</taxon>
        <taxon>Pseudomonadota</taxon>
        <taxon>Betaproteobacteria</taxon>
        <taxon>Burkholderiales</taxon>
        <taxon>Comamonadaceae</taxon>
        <taxon>Acidovorax</taxon>
    </lineage>
</organism>
<evidence type="ECO:0000313" key="3">
    <source>
        <dbReference type="Proteomes" id="UP000265619"/>
    </source>
</evidence>
<evidence type="ECO:0000313" key="2">
    <source>
        <dbReference type="EMBL" id="RIX84068.1"/>
    </source>
</evidence>
<evidence type="ECO:0008006" key="4">
    <source>
        <dbReference type="Google" id="ProtNLM"/>
    </source>
</evidence>
<dbReference type="OrthoDB" id="8848687at2"/>
<protein>
    <recommendedName>
        <fullName evidence="4">Sn-glycerol-3-phosphate transporter</fullName>
    </recommendedName>
</protein>
<feature type="chain" id="PRO_5040964056" description="Sn-glycerol-3-phosphate transporter" evidence="1">
    <location>
        <begin position="22"/>
        <end position="165"/>
    </location>
</feature>
<gene>
    <name evidence="2" type="ORF">D3H34_04955</name>
</gene>
<accession>A0A9X8GX76</accession>
<dbReference type="RefSeq" id="WP_119552327.1">
    <property type="nucleotide sequence ID" value="NZ_QXMN01000003.1"/>
</dbReference>